<dbReference type="Gene3D" id="3.40.190.10">
    <property type="entry name" value="Periplasmic binding protein-like II"/>
    <property type="match status" value="2"/>
</dbReference>
<evidence type="ECO:0000313" key="6">
    <source>
        <dbReference type="EMBL" id="PLP98192.1"/>
    </source>
</evidence>
<protein>
    <submittedName>
        <fullName evidence="6">LysR family transcriptional regulator</fullName>
    </submittedName>
</protein>
<dbReference type="InterPro" id="IPR000847">
    <property type="entry name" value="LysR_HTH_N"/>
</dbReference>
<evidence type="ECO:0000256" key="4">
    <source>
        <dbReference type="ARBA" id="ARBA00023163"/>
    </source>
</evidence>
<dbReference type="Gene3D" id="1.10.10.10">
    <property type="entry name" value="Winged helix-like DNA-binding domain superfamily/Winged helix DNA-binding domain"/>
    <property type="match status" value="1"/>
</dbReference>
<dbReference type="RefSeq" id="WP_101683954.1">
    <property type="nucleotide sequence ID" value="NZ_PJRP01000013.1"/>
</dbReference>
<dbReference type="SUPFAM" id="SSF53850">
    <property type="entry name" value="Periplasmic binding protein-like II"/>
    <property type="match status" value="1"/>
</dbReference>
<keyword evidence="2" id="KW-0805">Transcription regulation</keyword>
<evidence type="ECO:0000313" key="7">
    <source>
        <dbReference type="Proteomes" id="UP000234341"/>
    </source>
</evidence>
<dbReference type="OrthoDB" id="6555293at2"/>
<dbReference type="InterPro" id="IPR036388">
    <property type="entry name" value="WH-like_DNA-bd_sf"/>
</dbReference>
<dbReference type="SUPFAM" id="SSF46785">
    <property type="entry name" value="Winged helix' DNA-binding domain"/>
    <property type="match status" value="1"/>
</dbReference>
<dbReference type="GO" id="GO:0003700">
    <property type="term" value="F:DNA-binding transcription factor activity"/>
    <property type="evidence" value="ECO:0007669"/>
    <property type="project" value="InterPro"/>
</dbReference>
<dbReference type="PANTHER" id="PTHR30579">
    <property type="entry name" value="TRANSCRIPTIONAL REGULATOR"/>
    <property type="match status" value="1"/>
</dbReference>
<feature type="domain" description="HTH lysR-type" evidence="5">
    <location>
        <begin position="6"/>
        <end position="63"/>
    </location>
</feature>
<sequence length="314" mass="33125">MSRTNLDLAALRSLLAGMELGSFARAADRVGRSTSAISAQIRKLEEQAGTPLFRKAGRGLALTAAGEAMLGYARRLVELNDEAVSAVRGVDLSGGIRLGLQEEFGEGLLPEVLGRFARAHPKVRIEAVVSRNADLLERIDTGRCDLALVWADMHPAVSDDLAGYAMGHRHVERIDEVPMCWVGAAQGAAMLPWQPGDGEPLPLVAFDRPCQFHSAAMAALERAGIPWRITFSSPNLGGLWAAAAAGLGLTVRSRYGLPAGVRALQAGEYGLPALPSMSLAMVRASAAMPPEVERLADILRAALPGAPVQDALAA</sequence>
<keyword evidence="3" id="KW-0238">DNA-binding</keyword>
<reference evidence="6 7" key="1">
    <citation type="submission" date="2017-12" db="EMBL/GenBank/DDBJ databases">
        <title>Genome sequence of the active heterotrophic nitrifier-denitrifier, Cupriavidus pauculus UM1.</title>
        <authorList>
            <person name="Putonti C."/>
            <person name="Castignetti D."/>
        </authorList>
    </citation>
    <scope>NUCLEOTIDE SEQUENCE [LARGE SCALE GENOMIC DNA]</scope>
    <source>
        <strain evidence="6 7">UM1</strain>
    </source>
</reference>
<dbReference type="InterPro" id="IPR050176">
    <property type="entry name" value="LTTR"/>
</dbReference>
<dbReference type="Proteomes" id="UP000234341">
    <property type="component" value="Unassembled WGS sequence"/>
</dbReference>
<evidence type="ECO:0000259" key="5">
    <source>
        <dbReference type="PROSITE" id="PS50931"/>
    </source>
</evidence>
<dbReference type="AlphaFoldDB" id="A0A2N5C7J6"/>
<proteinExistence type="inferred from homology"/>
<organism evidence="6 7">
    <name type="scientific">Cupriavidus pauculus</name>
    <dbReference type="NCBI Taxonomy" id="82633"/>
    <lineage>
        <taxon>Bacteria</taxon>
        <taxon>Pseudomonadati</taxon>
        <taxon>Pseudomonadota</taxon>
        <taxon>Betaproteobacteria</taxon>
        <taxon>Burkholderiales</taxon>
        <taxon>Burkholderiaceae</taxon>
        <taxon>Cupriavidus</taxon>
    </lineage>
</organism>
<dbReference type="EMBL" id="PJRP01000013">
    <property type="protein sequence ID" value="PLP98192.1"/>
    <property type="molecule type" value="Genomic_DNA"/>
</dbReference>
<dbReference type="Pfam" id="PF00126">
    <property type="entry name" value="HTH_1"/>
    <property type="match status" value="1"/>
</dbReference>
<comment type="caution">
    <text evidence="6">The sequence shown here is derived from an EMBL/GenBank/DDBJ whole genome shotgun (WGS) entry which is preliminary data.</text>
</comment>
<evidence type="ECO:0000256" key="2">
    <source>
        <dbReference type="ARBA" id="ARBA00023015"/>
    </source>
</evidence>
<dbReference type="InterPro" id="IPR036390">
    <property type="entry name" value="WH_DNA-bd_sf"/>
</dbReference>
<dbReference type="PANTHER" id="PTHR30579:SF7">
    <property type="entry name" value="HTH-TYPE TRANSCRIPTIONAL REGULATOR LRHA-RELATED"/>
    <property type="match status" value="1"/>
</dbReference>
<dbReference type="InterPro" id="IPR005119">
    <property type="entry name" value="LysR_subst-bd"/>
</dbReference>
<dbReference type="Pfam" id="PF03466">
    <property type="entry name" value="LysR_substrate"/>
    <property type="match status" value="1"/>
</dbReference>
<dbReference type="PROSITE" id="PS50931">
    <property type="entry name" value="HTH_LYSR"/>
    <property type="match status" value="1"/>
</dbReference>
<dbReference type="GO" id="GO:0003677">
    <property type="term" value="F:DNA binding"/>
    <property type="evidence" value="ECO:0007669"/>
    <property type="project" value="UniProtKB-KW"/>
</dbReference>
<evidence type="ECO:0000256" key="3">
    <source>
        <dbReference type="ARBA" id="ARBA00023125"/>
    </source>
</evidence>
<accession>A0A2N5C7J6</accession>
<name>A0A2N5C7J6_9BURK</name>
<evidence type="ECO:0000256" key="1">
    <source>
        <dbReference type="ARBA" id="ARBA00009437"/>
    </source>
</evidence>
<comment type="similarity">
    <text evidence="1">Belongs to the LysR transcriptional regulatory family.</text>
</comment>
<gene>
    <name evidence="6" type="ORF">CYJ10_23510</name>
</gene>
<keyword evidence="4" id="KW-0804">Transcription</keyword>